<keyword evidence="4" id="KW-0408">Iron</keyword>
<evidence type="ECO:0000256" key="3">
    <source>
        <dbReference type="ARBA" id="ARBA00022840"/>
    </source>
</evidence>
<accession>A0A382BYT4</accession>
<dbReference type="Gene3D" id="3.30.300.130">
    <property type="entry name" value="Fe-S cluster assembly (FSCA)"/>
    <property type="match status" value="1"/>
</dbReference>
<dbReference type="InterPro" id="IPR033756">
    <property type="entry name" value="YlxH/NBP35"/>
</dbReference>
<dbReference type="SUPFAM" id="SSF52540">
    <property type="entry name" value="P-loop containing nucleoside triphosphate hydrolases"/>
    <property type="match status" value="1"/>
</dbReference>
<dbReference type="EMBL" id="UINC01032005">
    <property type="protein sequence ID" value="SVB18966.1"/>
    <property type="molecule type" value="Genomic_DNA"/>
</dbReference>
<dbReference type="InterPro" id="IPR034904">
    <property type="entry name" value="FSCA_dom_sf"/>
</dbReference>
<evidence type="ECO:0000256" key="2">
    <source>
        <dbReference type="ARBA" id="ARBA00022741"/>
    </source>
</evidence>
<keyword evidence="2" id="KW-0547">Nucleotide-binding</keyword>
<dbReference type="GO" id="GO:0005524">
    <property type="term" value="F:ATP binding"/>
    <property type="evidence" value="ECO:0007669"/>
    <property type="project" value="UniProtKB-KW"/>
</dbReference>
<dbReference type="PANTHER" id="PTHR42961">
    <property type="entry name" value="IRON-SULFUR PROTEIN NUBPL"/>
    <property type="match status" value="1"/>
</dbReference>
<keyword evidence="3" id="KW-0067">ATP-binding</keyword>
<dbReference type="AlphaFoldDB" id="A0A382BYT4"/>
<evidence type="ECO:0000256" key="1">
    <source>
        <dbReference type="ARBA" id="ARBA00022723"/>
    </source>
</evidence>
<gene>
    <name evidence="7" type="ORF">METZ01_LOCUS171820</name>
</gene>
<dbReference type="Gene3D" id="3.40.50.300">
    <property type="entry name" value="P-loop containing nucleotide triphosphate hydrolases"/>
    <property type="match status" value="1"/>
</dbReference>
<dbReference type="HAMAP" id="MF_02040">
    <property type="entry name" value="Mrp_NBP35"/>
    <property type="match status" value="1"/>
</dbReference>
<dbReference type="Pfam" id="PF10609">
    <property type="entry name" value="ParA"/>
    <property type="match status" value="2"/>
</dbReference>
<name>A0A382BYT4_9ZZZZ</name>
<evidence type="ECO:0000313" key="7">
    <source>
        <dbReference type="EMBL" id="SVB18966.1"/>
    </source>
</evidence>
<dbReference type="InterPro" id="IPR044304">
    <property type="entry name" value="NUBPL-like"/>
</dbReference>
<dbReference type="PANTHER" id="PTHR42961:SF2">
    <property type="entry name" value="IRON-SULFUR PROTEIN NUBPL"/>
    <property type="match status" value="1"/>
</dbReference>
<dbReference type="InterPro" id="IPR027417">
    <property type="entry name" value="P-loop_NTPase"/>
</dbReference>
<dbReference type="SUPFAM" id="SSF117916">
    <property type="entry name" value="Fe-S cluster assembly (FSCA) domain-like"/>
    <property type="match status" value="1"/>
</dbReference>
<reference evidence="7" key="1">
    <citation type="submission" date="2018-05" db="EMBL/GenBank/DDBJ databases">
        <authorList>
            <person name="Lanie J.A."/>
            <person name="Ng W.-L."/>
            <person name="Kazmierczak K.M."/>
            <person name="Andrzejewski T.M."/>
            <person name="Davidsen T.M."/>
            <person name="Wayne K.J."/>
            <person name="Tettelin H."/>
            <person name="Glass J.I."/>
            <person name="Rusch D."/>
            <person name="Podicherti R."/>
            <person name="Tsui H.-C.T."/>
            <person name="Winkler M.E."/>
        </authorList>
    </citation>
    <scope>NUCLEOTIDE SEQUENCE</scope>
</reference>
<dbReference type="GO" id="GO:0046872">
    <property type="term" value="F:metal ion binding"/>
    <property type="evidence" value="ECO:0007669"/>
    <property type="project" value="UniProtKB-KW"/>
</dbReference>
<dbReference type="InterPro" id="IPR000808">
    <property type="entry name" value="Mrp-like_CS"/>
</dbReference>
<sequence>MDNPQILELLKSVKYPGFSRDIVSFGLIKEITINNDTINIDLALKTKNEEKKNEVVNSINQILSQHFKKINIEIIDESPNRPTPNQTGTPAQQSQFNLSNIKNVIAIASGKGGVGKSTIAANIALALREDNYSVGLLDLDIYGPSLPIILGINKSPGMTEDRKIIPIEHYGLKVMSFGFISGNDTPVIWRGPLVSRMTEQFFNDVHWGELDYLVLDLPPGTGDIQLTLTQKLRMSGAVIVTTPQDIALADVQKGADMFRKVHTPIIGVIENMSSLLINGKVKGLDKNNTDNYSLDINGIDEKININDDGSFSIPINLFKSGGGLKESKRLDVPLLGKIPISIEMMHATDKGEPIILSQPNNSVSNIFRDIVNKIDSQLIN</sequence>
<evidence type="ECO:0000259" key="6">
    <source>
        <dbReference type="Pfam" id="PF01883"/>
    </source>
</evidence>
<dbReference type="PROSITE" id="PS01215">
    <property type="entry name" value="MRP"/>
    <property type="match status" value="1"/>
</dbReference>
<dbReference type="GO" id="GO:0140663">
    <property type="term" value="F:ATP-dependent FeS chaperone activity"/>
    <property type="evidence" value="ECO:0007669"/>
    <property type="project" value="InterPro"/>
</dbReference>
<proteinExistence type="inferred from homology"/>
<feature type="domain" description="MIP18 family-like" evidence="6">
    <location>
        <begin position="5"/>
        <end position="48"/>
    </location>
</feature>
<dbReference type="GO" id="GO:0016226">
    <property type="term" value="P:iron-sulfur cluster assembly"/>
    <property type="evidence" value="ECO:0007669"/>
    <property type="project" value="InterPro"/>
</dbReference>
<evidence type="ECO:0000256" key="4">
    <source>
        <dbReference type="ARBA" id="ARBA00023004"/>
    </source>
</evidence>
<evidence type="ECO:0000256" key="5">
    <source>
        <dbReference type="ARBA" id="ARBA00023014"/>
    </source>
</evidence>
<dbReference type="GO" id="GO:0051539">
    <property type="term" value="F:4 iron, 4 sulfur cluster binding"/>
    <property type="evidence" value="ECO:0007669"/>
    <property type="project" value="TreeGrafter"/>
</dbReference>
<dbReference type="CDD" id="cd02037">
    <property type="entry name" value="Mrp_NBP35"/>
    <property type="match status" value="1"/>
</dbReference>
<dbReference type="Pfam" id="PF01883">
    <property type="entry name" value="FeS_assembly_P"/>
    <property type="match status" value="1"/>
</dbReference>
<keyword evidence="1" id="KW-0479">Metal-binding</keyword>
<dbReference type="InterPro" id="IPR002744">
    <property type="entry name" value="MIP18-like"/>
</dbReference>
<organism evidence="7">
    <name type="scientific">marine metagenome</name>
    <dbReference type="NCBI Taxonomy" id="408172"/>
    <lineage>
        <taxon>unclassified sequences</taxon>
        <taxon>metagenomes</taxon>
        <taxon>ecological metagenomes</taxon>
    </lineage>
</organism>
<dbReference type="InterPro" id="IPR019591">
    <property type="entry name" value="Mrp/NBP35_ATP-bd"/>
</dbReference>
<keyword evidence="5" id="KW-0411">Iron-sulfur</keyword>
<protein>
    <recommendedName>
        <fullName evidence="6">MIP18 family-like domain-containing protein</fullName>
    </recommendedName>
</protein>